<dbReference type="GO" id="GO:0016324">
    <property type="term" value="C:apical plasma membrane"/>
    <property type="evidence" value="ECO:0007669"/>
    <property type="project" value="UniProtKB-SubCell"/>
</dbReference>
<dbReference type="FunCoup" id="H3CJ32">
    <property type="interactions" value="329"/>
</dbReference>
<evidence type="ECO:0000256" key="20">
    <source>
        <dbReference type="ARBA" id="ARBA00042514"/>
    </source>
</evidence>
<evidence type="ECO:0000256" key="5">
    <source>
        <dbReference type="ARBA" id="ARBA00022448"/>
    </source>
</evidence>
<sequence>CSLVTVEPLVFFTNVGVIMASPLSTQYIYEVLTAEVGYNGSKTSGCSIRVAAHRPSGAVLQEVETLSAHWNLYMNLGVFSVGLLSVPLLGSWSDEAGRRPVLLLCNLGFTLQTILSVLAIYLRLPVFYFVIGKVISGLFGDTTILMAISYSYMTDIVDAKSLTLRATILEASLGISGMLASVIGGRWLKAQGYIIPYWFILALHLTSILYVYLFICESVVPKSSAKLFNINNYRACWQLLSTGGTRSGQRGRFHRSNLWLYMLSEILITITYSGVSSLFVLYELSSPLCWGPDLVGYGSALQNMSYLVSLLALKVLQSWISEPWLIVIGLISTISGMVVFSVANTTALIFTGYVLSLLYVVPTPVLKSKMSKMVNPSEQGALFSVLGSFETLLLLASYSIFNNLYPATLHFMKGFSFLFGAVILLFP</sequence>
<dbReference type="STRING" id="99883.ENSTNIP00000008261"/>
<dbReference type="InParanoid" id="H3CJ32"/>
<dbReference type="HOGENOM" id="CLU_028365_1_1_1"/>
<evidence type="ECO:0000256" key="17">
    <source>
        <dbReference type="ARBA" id="ARBA00036250"/>
    </source>
</evidence>
<evidence type="ECO:0000256" key="2">
    <source>
        <dbReference type="ARBA" id="ARBA00004424"/>
    </source>
</evidence>
<proteinExistence type="inferred from homology"/>
<accession>H3CJ32</accession>
<feature type="transmembrane region" description="Helical" evidence="23">
    <location>
        <begin position="127"/>
        <end position="150"/>
    </location>
</feature>
<evidence type="ECO:0000256" key="23">
    <source>
        <dbReference type="SAM" id="Phobius"/>
    </source>
</evidence>
<dbReference type="InterPro" id="IPR036259">
    <property type="entry name" value="MFS_trans_sf"/>
</dbReference>
<dbReference type="PANTHER" id="PTHR23507:SF2">
    <property type="entry name" value="PROTON-COUPLED FOLATE TRANSPORTER"/>
    <property type="match status" value="1"/>
</dbReference>
<dbReference type="InterPro" id="IPR020846">
    <property type="entry name" value="MFS_dom"/>
</dbReference>
<evidence type="ECO:0000256" key="4">
    <source>
        <dbReference type="ARBA" id="ARBA00004554"/>
    </source>
</evidence>
<dbReference type="PROSITE" id="PS50850">
    <property type="entry name" value="MFS"/>
    <property type="match status" value="1"/>
</dbReference>
<keyword evidence="11" id="KW-0290">Folate-binding</keyword>
<evidence type="ECO:0000256" key="11">
    <source>
        <dbReference type="ARBA" id="ARBA00022954"/>
    </source>
</evidence>
<evidence type="ECO:0000256" key="15">
    <source>
        <dbReference type="ARBA" id="ARBA00023180"/>
    </source>
</evidence>
<reference evidence="25" key="3">
    <citation type="submission" date="2025-09" db="UniProtKB">
        <authorList>
            <consortium name="Ensembl"/>
        </authorList>
    </citation>
    <scope>IDENTIFICATION</scope>
</reference>
<reference evidence="25" key="2">
    <citation type="submission" date="2025-08" db="UniProtKB">
        <authorList>
            <consortium name="Ensembl"/>
        </authorList>
    </citation>
    <scope>IDENTIFICATION</scope>
</reference>
<evidence type="ECO:0000313" key="26">
    <source>
        <dbReference type="Proteomes" id="UP000007303"/>
    </source>
</evidence>
<name>H3CJ32_TETNG</name>
<keyword evidence="14" id="KW-1015">Disulfide bond</keyword>
<evidence type="ECO:0000256" key="12">
    <source>
        <dbReference type="ARBA" id="ARBA00022989"/>
    </source>
</evidence>
<evidence type="ECO:0000256" key="19">
    <source>
        <dbReference type="ARBA" id="ARBA00040650"/>
    </source>
</evidence>
<keyword evidence="6" id="KW-1003">Cell membrane</keyword>
<keyword evidence="8 23" id="KW-0812">Transmembrane</keyword>
<dbReference type="Gene3D" id="1.20.1250.20">
    <property type="entry name" value="MFS general substrate transporter like domains"/>
    <property type="match status" value="1"/>
</dbReference>
<comment type="catalytic activity">
    <reaction evidence="22">
        <text>methotrexate(in) + H(+)(in) = methotrexate(out) + H(+)(out)</text>
        <dbReference type="Rhea" id="RHEA:70163"/>
        <dbReference type="ChEBI" id="CHEBI:15378"/>
        <dbReference type="ChEBI" id="CHEBI:50681"/>
    </reaction>
</comment>
<dbReference type="AlphaFoldDB" id="H3CJ32"/>
<reference evidence="26" key="1">
    <citation type="journal article" date="2004" name="Nature">
        <title>Genome duplication in the teleost fish Tetraodon nigroviridis reveals the early vertebrate proto-karyotype.</title>
        <authorList>
            <person name="Jaillon O."/>
            <person name="Aury J.-M."/>
            <person name="Brunet F."/>
            <person name="Petit J.-L."/>
            <person name="Stange-Thomann N."/>
            <person name="Mauceli E."/>
            <person name="Bouneau L."/>
            <person name="Fischer C."/>
            <person name="Ozouf-Costaz C."/>
            <person name="Bernot A."/>
            <person name="Nicaud S."/>
            <person name="Jaffe D."/>
            <person name="Fisher S."/>
            <person name="Lutfalla G."/>
            <person name="Dossat C."/>
            <person name="Segurens B."/>
            <person name="Dasilva C."/>
            <person name="Salanoubat M."/>
            <person name="Levy M."/>
            <person name="Boudet N."/>
            <person name="Castellano S."/>
            <person name="Anthouard V."/>
            <person name="Jubin C."/>
            <person name="Castelli V."/>
            <person name="Katinka M."/>
            <person name="Vacherie B."/>
            <person name="Biemont C."/>
            <person name="Skalli Z."/>
            <person name="Cattolico L."/>
            <person name="Poulain J."/>
            <person name="De Berardinis V."/>
            <person name="Cruaud C."/>
            <person name="Duprat S."/>
            <person name="Brottier P."/>
            <person name="Coutanceau J.-P."/>
            <person name="Gouzy J."/>
            <person name="Parra G."/>
            <person name="Lardier G."/>
            <person name="Chapple C."/>
            <person name="McKernan K.J."/>
            <person name="McEwan P."/>
            <person name="Bosak S."/>
            <person name="Kellis M."/>
            <person name="Volff J.-N."/>
            <person name="Guigo R."/>
            <person name="Zody M.C."/>
            <person name="Mesirov J."/>
            <person name="Lindblad-Toh K."/>
            <person name="Birren B."/>
            <person name="Nusbaum C."/>
            <person name="Kahn D."/>
            <person name="Robinson-Rechavi M."/>
            <person name="Laudet V."/>
            <person name="Schachter V."/>
            <person name="Quetier F."/>
            <person name="Saurin W."/>
            <person name="Scarpelli C."/>
            <person name="Wincker P."/>
            <person name="Lander E.S."/>
            <person name="Weissenbach J."/>
            <person name="Roest Crollius H."/>
        </authorList>
    </citation>
    <scope>NUCLEOTIDE SEQUENCE [LARGE SCALE GENOMIC DNA]</scope>
</reference>
<keyword evidence="5" id="KW-0813">Transport</keyword>
<keyword evidence="13 23" id="KW-0472">Membrane</keyword>
<dbReference type="GeneTree" id="ENSGT00950000183096"/>
<keyword evidence="15" id="KW-0325">Glycoprotein</keyword>
<evidence type="ECO:0000256" key="21">
    <source>
        <dbReference type="ARBA" id="ARBA00047769"/>
    </source>
</evidence>
<feature type="domain" description="Major facilitator superfamily (MFS) profile" evidence="24">
    <location>
        <begin position="1"/>
        <end position="427"/>
    </location>
</feature>
<dbReference type="InterPro" id="IPR011701">
    <property type="entry name" value="MFS"/>
</dbReference>
<keyword evidence="9" id="KW-0967">Endosome</keyword>
<dbReference type="GO" id="GO:0015293">
    <property type="term" value="F:symporter activity"/>
    <property type="evidence" value="ECO:0007669"/>
    <property type="project" value="UniProtKB-KW"/>
</dbReference>
<dbReference type="Ensembl" id="ENSTNIT00000008427.1">
    <property type="protein sequence ID" value="ENSTNIP00000008261.1"/>
    <property type="gene ID" value="ENSTNIG00000005562.1"/>
</dbReference>
<feature type="transmembrane region" description="Helical" evidence="23">
    <location>
        <begin position="380"/>
        <end position="401"/>
    </location>
</feature>
<evidence type="ECO:0000256" key="18">
    <source>
        <dbReference type="ARBA" id="ARBA00038227"/>
    </source>
</evidence>
<evidence type="ECO:0000256" key="8">
    <source>
        <dbReference type="ARBA" id="ARBA00022692"/>
    </source>
</evidence>
<keyword evidence="10" id="KW-0769">Symport</keyword>
<dbReference type="Pfam" id="PF07690">
    <property type="entry name" value="MFS_1"/>
    <property type="match status" value="1"/>
</dbReference>
<evidence type="ECO:0000256" key="6">
    <source>
        <dbReference type="ARBA" id="ARBA00022475"/>
    </source>
</evidence>
<dbReference type="GO" id="GO:0010008">
    <property type="term" value="C:endosome membrane"/>
    <property type="evidence" value="ECO:0007669"/>
    <property type="project" value="UniProtKB-SubCell"/>
</dbReference>
<evidence type="ECO:0000256" key="10">
    <source>
        <dbReference type="ARBA" id="ARBA00022847"/>
    </source>
</evidence>
<feature type="transmembrane region" description="Helical" evidence="23">
    <location>
        <begin position="349"/>
        <end position="368"/>
    </location>
</feature>
<dbReference type="GO" id="GO:0005542">
    <property type="term" value="F:folic acid binding"/>
    <property type="evidence" value="ECO:0007669"/>
    <property type="project" value="UniProtKB-KW"/>
</dbReference>
<dbReference type="SUPFAM" id="SSF103473">
    <property type="entry name" value="MFS general substrate transporter"/>
    <property type="match status" value="1"/>
</dbReference>
<protein>
    <recommendedName>
        <fullName evidence="19">Proton-coupled folate transporter</fullName>
    </recommendedName>
    <alternativeName>
        <fullName evidence="20">Solute carrier family 46 member 1</fullName>
    </alternativeName>
</protein>
<feature type="transmembrane region" description="Helical" evidence="23">
    <location>
        <begin position="195"/>
        <end position="215"/>
    </location>
</feature>
<evidence type="ECO:0000256" key="16">
    <source>
        <dbReference type="ARBA" id="ARBA00036193"/>
    </source>
</evidence>
<evidence type="ECO:0000256" key="14">
    <source>
        <dbReference type="ARBA" id="ARBA00023157"/>
    </source>
</evidence>
<evidence type="ECO:0000256" key="13">
    <source>
        <dbReference type="ARBA" id="ARBA00023136"/>
    </source>
</evidence>
<comment type="similarity">
    <text evidence="18">Belongs to the major facilitator superfamily. SLC46A family.</text>
</comment>
<feature type="transmembrane region" description="Helical" evidence="23">
    <location>
        <begin position="325"/>
        <end position="343"/>
    </location>
</feature>
<organism evidence="25 26">
    <name type="scientific">Tetraodon nigroviridis</name>
    <name type="common">Spotted green pufferfish</name>
    <name type="synonym">Chelonodon nigroviridis</name>
    <dbReference type="NCBI Taxonomy" id="99883"/>
    <lineage>
        <taxon>Eukaryota</taxon>
        <taxon>Metazoa</taxon>
        <taxon>Chordata</taxon>
        <taxon>Craniata</taxon>
        <taxon>Vertebrata</taxon>
        <taxon>Euteleostomi</taxon>
        <taxon>Actinopterygii</taxon>
        <taxon>Neopterygii</taxon>
        <taxon>Teleostei</taxon>
        <taxon>Neoteleostei</taxon>
        <taxon>Acanthomorphata</taxon>
        <taxon>Eupercaria</taxon>
        <taxon>Tetraodontiformes</taxon>
        <taxon>Tetradontoidea</taxon>
        <taxon>Tetraodontidae</taxon>
        <taxon>Tetraodon</taxon>
    </lineage>
</organism>
<feature type="transmembrane region" description="Helical" evidence="23">
    <location>
        <begin position="101"/>
        <end position="121"/>
    </location>
</feature>
<dbReference type="OMA" id="NYIWAIT"/>
<evidence type="ECO:0000256" key="1">
    <source>
        <dbReference type="ARBA" id="ARBA00004337"/>
    </source>
</evidence>
<keyword evidence="7" id="KW-0963">Cytoplasm</keyword>
<evidence type="ECO:0000313" key="25">
    <source>
        <dbReference type="Ensembl" id="ENSTNIP00000008261.1"/>
    </source>
</evidence>
<comment type="subcellular location">
    <subcellularLocation>
        <location evidence="2">Apical cell membrane</location>
        <topology evidence="2">Multi-pass membrane protein</topology>
    </subcellularLocation>
    <subcellularLocation>
        <location evidence="4">Basolateral cell membrane</location>
        <topology evidence="4">Multi-pass membrane protein</topology>
    </subcellularLocation>
    <subcellularLocation>
        <location evidence="3">Cytoplasm</location>
    </subcellularLocation>
    <subcellularLocation>
        <location evidence="1">Endosome membrane</location>
        <topology evidence="1">Multi-pass membrane protein</topology>
    </subcellularLocation>
</comment>
<dbReference type="GO" id="GO:0016323">
    <property type="term" value="C:basolateral plasma membrane"/>
    <property type="evidence" value="ECO:0007669"/>
    <property type="project" value="UniProtKB-SubCell"/>
</dbReference>
<feature type="transmembrane region" description="Helical" evidence="23">
    <location>
        <begin position="258"/>
        <end position="282"/>
    </location>
</feature>
<comment type="catalytic activity">
    <reaction evidence="17">
        <text>folate(in) + H(+)(in) = folate(out) + H(+)(out)</text>
        <dbReference type="Rhea" id="RHEA:70159"/>
        <dbReference type="ChEBI" id="CHEBI:15378"/>
        <dbReference type="ChEBI" id="CHEBI:62501"/>
    </reaction>
</comment>
<keyword evidence="26" id="KW-1185">Reference proteome</keyword>
<keyword evidence="12 23" id="KW-1133">Transmembrane helix</keyword>
<evidence type="ECO:0000256" key="7">
    <source>
        <dbReference type="ARBA" id="ARBA00022490"/>
    </source>
</evidence>
<evidence type="ECO:0000259" key="24">
    <source>
        <dbReference type="PROSITE" id="PS50850"/>
    </source>
</evidence>
<feature type="transmembrane region" description="Helical" evidence="23">
    <location>
        <begin position="162"/>
        <end position="183"/>
    </location>
</feature>
<dbReference type="PANTHER" id="PTHR23507">
    <property type="entry name" value="ZGC:174356"/>
    <property type="match status" value="1"/>
</dbReference>
<evidence type="ECO:0000256" key="3">
    <source>
        <dbReference type="ARBA" id="ARBA00004496"/>
    </source>
</evidence>
<feature type="transmembrane region" description="Helical" evidence="23">
    <location>
        <begin position="407"/>
        <end position="426"/>
    </location>
</feature>
<evidence type="ECO:0000256" key="9">
    <source>
        <dbReference type="ARBA" id="ARBA00022753"/>
    </source>
</evidence>
<comment type="catalytic activity">
    <reaction evidence="21">
        <text>pemetrexed(in) + H(+)(in) = pemetrexed(out) + H(+)(out)</text>
        <dbReference type="Rhea" id="RHEA:70171"/>
        <dbReference type="ChEBI" id="CHEBI:15378"/>
        <dbReference type="ChEBI" id="CHEBI:63724"/>
    </reaction>
</comment>
<comment type="catalytic activity">
    <reaction evidence="16">
        <text>(6S)-5-methyl-5,6,7,8-tetrahydrofolate(in) + H(+)(in) = (6S)-5-methyl-5,6,7,8-tetrahydrofolate(out) + H(+)(out)</text>
        <dbReference type="Rhea" id="RHEA:70167"/>
        <dbReference type="ChEBI" id="CHEBI:15378"/>
        <dbReference type="ChEBI" id="CHEBI:18608"/>
    </reaction>
</comment>
<dbReference type="Proteomes" id="UP000007303">
    <property type="component" value="Unassembled WGS sequence"/>
</dbReference>
<evidence type="ECO:0000256" key="22">
    <source>
        <dbReference type="ARBA" id="ARBA00047850"/>
    </source>
</evidence>
<feature type="transmembrane region" description="Helical" evidence="23">
    <location>
        <begin position="70"/>
        <end position="89"/>
    </location>
</feature>